<accession>A0A4C1STB7</accession>
<organism evidence="1 2">
    <name type="scientific">Eumeta variegata</name>
    <name type="common">Bagworm moth</name>
    <name type="synonym">Eumeta japonica</name>
    <dbReference type="NCBI Taxonomy" id="151549"/>
    <lineage>
        <taxon>Eukaryota</taxon>
        <taxon>Metazoa</taxon>
        <taxon>Ecdysozoa</taxon>
        <taxon>Arthropoda</taxon>
        <taxon>Hexapoda</taxon>
        <taxon>Insecta</taxon>
        <taxon>Pterygota</taxon>
        <taxon>Neoptera</taxon>
        <taxon>Endopterygota</taxon>
        <taxon>Lepidoptera</taxon>
        <taxon>Glossata</taxon>
        <taxon>Ditrysia</taxon>
        <taxon>Tineoidea</taxon>
        <taxon>Psychidae</taxon>
        <taxon>Oiketicinae</taxon>
        <taxon>Eumeta</taxon>
    </lineage>
</organism>
<evidence type="ECO:0000313" key="1">
    <source>
        <dbReference type="EMBL" id="GBP05195.1"/>
    </source>
</evidence>
<comment type="caution">
    <text evidence="1">The sequence shown here is derived from an EMBL/GenBank/DDBJ whole genome shotgun (WGS) entry which is preliminary data.</text>
</comment>
<sequence length="128" mass="14533">MRTTPTKELFAMLNWLPVDLTAKQLAARTALRLGETDMWNPRPWRHASILKSTRMRDVIPGLIDYCITKPFLTRRLVTRMEDATLMGPESISIYTDGSRVGERVGMDGRMVVTSYRQKYLPSGGQQSG</sequence>
<protein>
    <submittedName>
        <fullName evidence="1">Uncharacterized protein</fullName>
    </submittedName>
</protein>
<reference evidence="1 2" key="1">
    <citation type="journal article" date="2019" name="Commun. Biol.">
        <title>The bagworm genome reveals a unique fibroin gene that provides high tensile strength.</title>
        <authorList>
            <person name="Kono N."/>
            <person name="Nakamura H."/>
            <person name="Ohtoshi R."/>
            <person name="Tomita M."/>
            <person name="Numata K."/>
            <person name="Arakawa K."/>
        </authorList>
    </citation>
    <scope>NUCLEOTIDE SEQUENCE [LARGE SCALE GENOMIC DNA]</scope>
</reference>
<name>A0A4C1STB7_EUMVA</name>
<dbReference type="OrthoDB" id="5419617at2759"/>
<dbReference type="Proteomes" id="UP000299102">
    <property type="component" value="Unassembled WGS sequence"/>
</dbReference>
<gene>
    <name evidence="1" type="ORF">EVAR_91317_1</name>
</gene>
<dbReference type="AlphaFoldDB" id="A0A4C1STB7"/>
<evidence type="ECO:0000313" key="2">
    <source>
        <dbReference type="Proteomes" id="UP000299102"/>
    </source>
</evidence>
<dbReference type="EMBL" id="BGZK01003870">
    <property type="protein sequence ID" value="GBP05195.1"/>
    <property type="molecule type" value="Genomic_DNA"/>
</dbReference>
<keyword evidence="2" id="KW-1185">Reference proteome</keyword>
<proteinExistence type="predicted"/>